<name>A0A9N9A6E3_9GLOM</name>
<dbReference type="Pfam" id="PF23195">
    <property type="entry name" value="UBQLN1"/>
    <property type="match status" value="1"/>
</dbReference>
<dbReference type="FunFam" id="1.10.8.10:FF:000079">
    <property type="entry name" value="Ubiquitin family protein"/>
    <property type="match status" value="1"/>
</dbReference>
<dbReference type="PANTHER" id="PTHR10677">
    <property type="entry name" value="UBIQUILIN"/>
    <property type="match status" value="1"/>
</dbReference>
<dbReference type="FunFam" id="1.10.260.100:FF:000001">
    <property type="entry name" value="Ubiquilin 1"/>
    <property type="match status" value="1"/>
</dbReference>
<dbReference type="InterPro" id="IPR009060">
    <property type="entry name" value="UBA-like_sf"/>
</dbReference>
<feature type="region of interest" description="Disordered" evidence="2">
    <location>
        <begin position="293"/>
        <end position="353"/>
    </location>
</feature>
<dbReference type="SMART" id="SM00727">
    <property type="entry name" value="STI1"/>
    <property type="match status" value="1"/>
</dbReference>
<reference evidence="5" key="1">
    <citation type="submission" date="2021-06" db="EMBL/GenBank/DDBJ databases">
        <authorList>
            <person name="Kallberg Y."/>
            <person name="Tangrot J."/>
            <person name="Rosling A."/>
        </authorList>
    </citation>
    <scope>NUCLEOTIDE SEQUENCE</scope>
    <source>
        <strain evidence="5">FL966</strain>
    </source>
</reference>
<dbReference type="CDD" id="cd16106">
    <property type="entry name" value="Ubl_Dsk2p_like"/>
    <property type="match status" value="1"/>
</dbReference>
<protein>
    <recommendedName>
        <fullName evidence="1">Ubiquilin</fullName>
    </recommendedName>
</protein>
<gene>
    <name evidence="5" type="ORF">CPELLU_LOCUS3324</name>
</gene>
<sequence>MEDTLTERSISVKFRSSNGDAFDMCFDPGQLTVQQLKERLVTHISIPADNMRLVYSGRVLKDEDMVDLYGVKEGHTIHVVRGAANRAAEQAANVTPTTTPTQRNVNGTATNSFGINHFGTSFEQDMRNMMNSPVIRQLLSNPEIVRSMVMQNPTMRQMIERNPEIGHIINDPSFIRQTMDMARNPELMREMMRNNDRALANLETIPGGFNHLRRMYHTLQEPLESAGRHNDQSSEAANQRLAQLLNYLPTEGRINNVPLPNPWTLRNSATIANASNPFGSLSGIPPYSVMGFPPTQLSFPPPSTVSRNTSTPQAQTQSSTTGTPNTGTSMTSSSSTGLSNSATPSSNVPAPNFMLPTNAQNISMANDPELIRRFQQLMQRYMTSPQLVTSRQQMPQSYYPSLFGSPNPFFTQSPGTTPGSTQPSEPPETRFRTQLQTLEEMGFVDQAANIRALLATGGDVNSAIEFLLAHRS</sequence>
<dbReference type="InterPro" id="IPR015496">
    <property type="entry name" value="Ubiquilin"/>
</dbReference>
<dbReference type="GO" id="GO:0006511">
    <property type="term" value="P:ubiquitin-dependent protein catabolic process"/>
    <property type="evidence" value="ECO:0007669"/>
    <property type="project" value="TreeGrafter"/>
</dbReference>
<comment type="caution">
    <text evidence="5">The sequence shown here is derived from an EMBL/GenBank/DDBJ whole genome shotgun (WGS) entry which is preliminary data.</text>
</comment>
<dbReference type="OrthoDB" id="267397at2759"/>
<dbReference type="SMART" id="SM00213">
    <property type="entry name" value="UBQ"/>
    <property type="match status" value="1"/>
</dbReference>
<organism evidence="5 6">
    <name type="scientific">Cetraspora pellucida</name>
    <dbReference type="NCBI Taxonomy" id="1433469"/>
    <lineage>
        <taxon>Eukaryota</taxon>
        <taxon>Fungi</taxon>
        <taxon>Fungi incertae sedis</taxon>
        <taxon>Mucoromycota</taxon>
        <taxon>Glomeromycotina</taxon>
        <taxon>Glomeromycetes</taxon>
        <taxon>Diversisporales</taxon>
        <taxon>Gigasporaceae</taxon>
        <taxon>Cetraspora</taxon>
    </lineage>
</organism>
<evidence type="ECO:0000313" key="6">
    <source>
        <dbReference type="Proteomes" id="UP000789759"/>
    </source>
</evidence>
<evidence type="ECO:0000313" key="5">
    <source>
        <dbReference type="EMBL" id="CAG8519687.1"/>
    </source>
</evidence>
<keyword evidence="6" id="KW-1185">Reference proteome</keyword>
<dbReference type="SUPFAM" id="SSF46934">
    <property type="entry name" value="UBA-like"/>
    <property type="match status" value="1"/>
</dbReference>
<dbReference type="InterPro" id="IPR000626">
    <property type="entry name" value="Ubiquitin-like_dom"/>
</dbReference>
<dbReference type="PANTHER" id="PTHR10677:SF3">
    <property type="entry name" value="FI07626P-RELATED"/>
    <property type="match status" value="1"/>
</dbReference>
<feature type="domain" description="UBA" evidence="3">
    <location>
        <begin position="425"/>
        <end position="470"/>
    </location>
</feature>
<dbReference type="EMBL" id="CAJVQA010001587">
    <property type="protein sequence ID" value="CAG8519687.1"/>
    <property type="molecule type" value="Genomic_DNA"/>
</dbReference>
<proteinExistence type="predicted"/>
<dbReference type="Gene3D" id="3.10.20.90">
    <property type="entry name" value="Phosphatidylinositol 3-kinase Catalytic Subunit, Chain A, domain 1"/>
    <property type="match status" value="1"/>
</dbReference>
<dbReference type="InterPro" id="IPR006636">
    <property type="entry name" value="STI1_HS-bd"/>
</dbReference>
<feature type="compositionally biased region" description="Polar residues" evidence="2">
    <location>
        <begin position="408"/>
        <end position="423"/>
    </location>
</feature>
<dbReference type="Proteomes" id="UP000789759">
    <property type="component" value="Unassembled WGS sequence"/>
</dbReference>
<feature type="domain" description="Ubiquitin-like" evidence="4">
    <location>
        <begin position="32"/>
        <end position="80"/>
    </location>
</feature>
<dbReference type="InterPro" id="IPR015940">
    <property type="entry name" value="UBA"/>
</dbReference>
<dbReference type="Pfam" id="PF00627">
    <property type="entry name" value="UBA"/>
    <property type="match status" value="1"/>
</dbReference>
<feature type="compositionally biased region" description="Low complexity" evidence="2">
    <location>
        <begin position="309"/>
        <end position="346"/>
    </location>
</feature>
<dbReference type="InterPro" id="IPR029071">
    <property type="entry name" value="Ubiquitin-like_domsf"/>
</dbReference>
<dbReference type="Gene3D" id="1.10.260.100">
    <property type="match status" value="1"/>
</dbReference>
<dbReference type="CDD" id="cd14399">
    <property type="entry name" value="UBA_PLICs"/>
    <property type="match status" value="1"/>
</dbReference>
<dbReference type="SMART" id="SM00165">
    <property type="entry name" value="UBA"/>
    <property type="match status" value="1"/>
</dbReference>
<dbReference type="Pfam" id="PF00240">
    <property type="entry name" value="ubiquitin"/>
    <property type="match status" value="1"/>
</dbReference>
<accession>A0A9N9A6E3</accession>
<evidence type="ECO:0000256" key="1">
    <source>
        <dbReference type="ARBA" id="ARBA00071717"/>
    </source>
</evidence>
<dbReference type="PROSITE" id="PS50030">
    <property type="entry name" value="UBA"/>
    <property type="match status" value="1"/>
</dbReference>
<evidence type="ECO:0000259" key="4">
    <source>
        <dbReference type="PROSITE" id="PS50053"/>
    </source>
</evidence>
<dbReference type="SUPFAM" id="SSF54236">
    <property type="entry name" value="Ubiquitin-like"/>
    <property type="match status" value="1"/>
</dbReference>
<feature type="region of interest" description="Disordered" evidence="2">
    <location>
        <begin position="406"/>
        <end position="428"/>
    </location>
</feature>
<dbReference type="PROSITE" id="PS50053">
    <property type="entry name" value="UBIQUITIN_2"/>
    <property type="match status" value="1"/>
</dbReference>
<evidence type="ECO:0000256" key="2">
    <source>
        <dbReference type="SAM" id="MobiDB-lite"/>
    </source>
</evidence>
<dbReference type="AlphaFoldDB" id="A0A9N9A6E3"/>
<dbReference type="Gene3D" id="1.10.8.10">
    <property type="entry name" value="DNA helicase RuvA subunit, C-terminal domain"/>
    <property type="match status" value="1"/>
</dbReference>
<dbReference type="GO" id="GO:0005829">
    <property type="term" value="C:cytosol"/>
    <property type="evidence" value="ECO:0007669"/>
    <property type="project" value="TreeGrafter"/>
</dbReference>
<dbReference type="GO" id="GO:0031593">
    <property type="term" value="F:polyubiquitin modification-dependent protein binding"/>
    <property type="evidence" value="ECO:0007669"/>
    <property type="project" value="TreeGrafter"/>
</dbReference>
<evidence type="ECO:0000259" key="3">
    <source>
        <dbReference type="PROSITE" id="PS50030"/>
    </source>
</evidence>